<dbReference type="EMBL" id="JANRHA010000001">
    <property type="protein sequence ID" value="MDG3013542.1"/>
    <property type="molecule type" value="Genomic_DNA"/>
</dbReference>
<evidence type="ECO:0000313" key="3">
    <source>
        <dbReference type="Proteomes" id="UP001152755"/>
    </source>
</evidence>
<reference evidence="2" key="1">
    <citation type="submission" date="2022-08" db="EMBL/GenBank/DDBJ databases">
        <title>Genome analysis of Corynebacteriales strain.</title>
        <authorList>
            <person name="Lee S.D."/>
        </authorList>
    </citation>
    <scope>NUCLEOTIDE SEQUENCE</scope>
    <source>
        <strain evidence="2">D3-21</strain>
    </source>
</reference>
<dbReference type="Pfam" id="PF14594">
    <property type="entry name" value="Sipho_Gp37"/>
    <property type="match status" value="1"/>
</dbReference>
<proteinExistence type="predicted"/>
<evidence type="ECO:0000259" key="1">
    <source>
        <dbReference type="Pfam" id="PF14594"/>
    </source>
</evidence>
<dbReference type="RefSeq" id="WP_332519135.1">
    <property type="nucleotide sequence ID" value="NZ_JANRHA010000001.1"/>
</dbReference>
<dbReference type="InterPro" id="IPR029432">
    <property type="entry name" value="Gp28/Gp37-like_dom"/>
</dbReference>
<gene>
    <name evidence="2" type="ORF">NVS88_03100</name>
</gene>
<organism evidence="2 3">
    <name type="scientific">Speluncibacter jeojiensis</name>
    <dbReference type="NCBI Taxonomy" id="2710754"/>
    <lineage>
        <taxon>Bacteria</taxon>
        <taxon>Bacillati</taxon>
        <taxon>Actinomycetota</taxon>
        <taxon>Actinomycetes</taxon>
        <taxon>Mycobacteriales</taxon>
        <taxon>Speluncibacteraceae</taxon>
        <taxon>Speluncibacter</taxon>
    </lineage>
</organism>
<dbReference type="AlphaFoldDB" id="A0A9X4LZS3"/>
<dbReference type="Proteomes" id="UP001152755">
    <property type="component" value="Unassembled WGS sequence"/>
</dbReference>
<sequence length="546" mass="59682">MTAPAAPPLNLEEPWQAFALADQLASQRLNEVYLQNPQLDVVMYDNAYNPIGEIGDYISTTCTWKRNAVGTGTIVLKGSDPLIAYAMMCVSTVVPITITAGPARWSGRIDTASYDMVDGVATCTLQLLDDWNWFNKLLVWPNFALPIEVQFPKEAVFVGPAVTCLEEMIAEQCIRLQLGLWEIVNNIVDPPAWFASMMEKEGLLTPIAVVPSDPLLDTSKWIAVSARMDSVATLAKQILKDNGLQLTARLWLPGEPQPTTAFTLTVPTIVVQVVDKSGVTGPTGTIVDGLIEDIADIFDGAYAEVVQPLTTSGYLPPGVNIDPAFGINWTPPWVCYYPDDPNAGVKEFHMTAHAPLAYTVVGGGKSPNWVNQLINLLLEFALSEILAAIGASGVADTLLDGVFNDVILAFQEFENAPRREALGTYGYPEMFTSTGSTAWTLDEFFALENAMWDSRGYYSYQVITYNGTPYTFGEDFVEGDLVSWVHNGTHYSDYCDSATLTDDASHRVELLCTIGDNSAEESPFSVLQRRLSGFESAIQIAMLSTN</sequence>
<keyword evidence="3" id="KW-1185">Reference proteome</keyword>
<protein>
    <recommendedName>
        <fullName evidence="1">Gp28/Gp37-like domain-containing protein</fullName>
    </recommendedName>
</protein>
<feature type="domain" description="Gp28/Gp37-like" evidence="1">
    <location>
        <begin position="43"/>
        <end position="516"/>
    </location>
</feature>
<accession>A0A9X4LZS3</accession>
<name>A0A9X4LZS3_9ACTN</name>
<evidence type="ECO:0000313" key="2">
    <source>
        <dbReference type="EMBL" id="MDG3013542.1"/>
    </source>
</evidence>
<comment type="caution">
    <text evidence="2">The sequence shown here is derived from an EMBL/GenBank/DDBJ whole genome shotgun (WGS) entry which is preliminary data.</text>
</comment>